<dbReference type="InterPro" id="IPR011006">
    <property type="entry name" value="CheY-like_superfamily"/>
</dbReference>
<protein>
    <recommendedName>
        <fullName evidence="1">Stage 0 sporulation protein A homolog</fullName>
    </recommendedName>
</protein>
<organism evidence="12 13">
    <name type="scientific">Candidatus Eisenbergiella merdipullorum</name>
    <dbReference type="NCBI Taxonomy" id="2838553"/>
    <lineage>
        <taxon>Bacteria</taxon>
        <taxon>Bacillati</taxon>
        <taxon>Bacillota</taxon>
        <taxon>Clostridia</taxon>
        <taxon>Lachnospirales</taxon>
        <taxon>Lachnospiraceae</taxon>
        <taxon>Eisenbergiella</taxon>
    </lineage>
</organism>
<proteinExistence type="predicted"/>
<dbReference type="SUPFAM" id="SSF52172">
    <property type="entry name" value="CheY-like"/>
    <property type="match status" value="1"/>
</dbReference>
<dbReference type="GO" id="GO:0000976">
    <property type="term" value="F:transcription cis-regulatory region binding"/>
    <property type="evidence" value="ECO:0007669"/>
    <property type="project" value="TreeGrafter"/>
</dbReference>
<feature type="domain" description="OmpR/PhoB-type" evidence="11">
    <location>
        <begin position="128"/>
        <end position="224"/>
    </location>
</feature>
<evidence type="ECO:0000256" key="6">
    <source>
        <dbReference type="ARBA" id="ARBA00023163"/>
    </source>
</evidence>
<dbReference type="GO" id="GO:0032993">
    <property type="term" value="C:protein-DNA complex"/>
    <property type="evidence" value="ECO:0007669"/>
    <property type="project" value="TreeGrafter"/>
</dbReference>
<comment type="caution">
    <text evidence="12">The sequence shown here is derived from an EMBL/GenBank/DDBJ whole genome shotgun (WGS) entry which is preliminary data.</text>
</comment>
<evidence type="ECO:0000256" key="8">
    <source>
        <dbReference type="PROSITE-ProRule" id="PRU00169"/>
    </source>
</evidence>
<dbReference type="AlphaFoldDB" id="A0A9D2L2R9"/>
<evidence type="ECO:0000256" key="3">
    <source>
        <dbReference type="ARBA" id="ARBA00023012"/>
    </source>
</evidence>
<comment type="function">
    <text evidence="7">May play the central regulatory role in sporulation. It may be an element of the effector pathway responsible for the activation of sporulation genes in response to nutritional stress. Spo0A may act in concert with spo0H (a sigma factor) to control the expression of some genes that are critical to the sporulation process.</text>
</comment>
<dbReference type="Gene3D" id="1.10.10.10">
    <property type="entry name" value="Winged helix-like DNA-binding domain superfamily/Winged helix DNA-binding domain"/>
    <property type="match status" value="1"/>
</dbReference>
<dbReference type="SMART" id="SM00448">
    <property type="entry name" value="REC"/>
    <property type="match status" value="1"/>
</dbReference>
<accession>A0A9D2L2R9</accession>
<dbReference type="InterPro" id="IPR016032">
    <property type="entry name" value="Sig_transdc_resp-reg_C-effctor"/>
</dbReference>
<feature type="DNA-binding region" description="OmpR/PhoB-type" evidence="9">
    <location>
        <begin position="128"/>
        <end position="224"/>
    </location>
</feature>
<evidence type="ECO:0000256" key="1">
    <source>
        <dbReference type="ARBA" id="ARBA00018672"/>
    </source>
</evidence>
<dbReference type="Pfam" id="PF00072">
    <property type="entry name" value="Response_reg"/>
    <property type="match status" value="1"/>
</dbReference>
<reference evidence="12" key="1">
    <citation type="journal article" date="2021" name="PeerJ">
        <title>Extensive microbial diversity within the chicken gut microbiome revealed by metagenomics and culture.</title>
        <authorList>
            <person name="Gilroy R."/>
            <person name="Ravi A."/>
            <person name="Getino M."/>
            <person name="Pursley I."/>
            <person name="Horton D.L."/>
            <person name="Alikhan N.F."/>
            <person name="Baker D."/>
            <person name="Gharbi K."/>
            <person name="Hall N."/>
            <person name="Watson M."/>
            <person name="Adriaenssens E.M."/>
            <person name="Foster-Nyarko E."/>
            <person name="Jarju S."/>
            <person name="Secka A."/>
            <person name="Antonio M."/>
            <person name="Oren A."/>
            <person name="Chaudhuri R.R."/>
            <person name="La Ragione R."/>
            <person name="Hildebrand F."/>
            <person name="Pallen M.J."/>
        </authorList>
    </citation>
    <scope>NUCLEOTIDE SEQUENCE</scope>
    <source>
        <strain evidence="12">CHK179-7159</strain>
    </source>
</reference>
<evidence type="ECO:0000256" key="5">
    <source>
        <dbReference type="ARBA" id="ARBA00023125"/>
    </source>
</evidence>
<evidence type="ECO:0000256" key="2">
    <source>
        <dbReference type="ARBA" id="ARBA00022553"/>
    </source>
</evidence>
<dbReference type="EMBL" id="DWYY01000201">
    <property type="protein sequence ID" value="HJA94770.1"/>
    <property type="molecule type" value="Genomic_DNA"/>
</dbReference>
<dbReference type="PROSITE" id="PS50110">
    <property type="entry name" value="RESPONSE_REGULATORY"/>
    <property type="match status" value="1"/>
</dbReference>
<evidence type="ECO:0000256" key="9">
    <source>
        <dbReference type="PROSITE-ProRule" id="PRU01091"/>
    </source>
</evidence>
<dbReference type="GO" id="GO:0000156">
    <property type="term" value="F:phosphorelay response regulator activity"/>
    <property type="evidence" value="ECO:0007669"/>
    <property type="project" value="TreeGrafter"/>
</dbReference>
<dbReference type="InterPro" id="IPR036388">
    <property type="entry name" value="WH-like_DNA-bd_sf"/>
</dbReference>
<dbReference type="InterPro" id="IPR039420">
    <property type="entry name" value="WalR-like"/>
</dbReference>
<feature type="domain" description="Response regulatory" evidence="10">
    <location>
        <begin position="3"/>
        <end position="117"/>
    </location>
</feature>
<evidence type="ECO:0000256" key="7">
    <source>
        <dbReference type="ARBA" id="ARBA00024867"/>
    </source>
</evidence>
<dbReference type="GO" id="GO:0005829">
    <property type="term" value="C:cytosol"/>
    <property type="evidence" value="ECO:0007669"/>
    <property type="project" value="TreeGrafter"/>
</dbReference>
<dbReference type="Pfam" id="PF00486">
    <property type="entry name" value="Trans_reg_C"/>
    <property type="match status" value="1"/>
</dbReference>
<dbReference type="CDD" id="cd00383">
    <property type="entry name" value="trans_reg_C"/>
    <property type="match status" value="1"/>
</dbReference>
<evidence type="ECO:0000313" key="13">
    <source>
        <dbReference type="Proteomes" id="UP000886858"/>
    </source>
</evidence>
<dbReference type="Gene3D" id="3.40.50.2300">
    <property type="match status" value="1"/>
</dbReference>
<keyword evidence="5 9" id="KW-0238">DNA-binding</keyword>
<keyword evidence="3" id="KW-0902">Two-component regulatory system</keyword>
<dbReference type="Gene3D" id="6.10.250.690">
    <property type="match status" value="1"/>
</dbReference>
<evidence type="ECO:0000256" key="4">
    <source>
        <dbReference type="ARBA" id="ARBA00023015"/>
    </source>
</evidence>
<dbReference type="SUPFAM" id="SSF46894">
    <property type="entry name" value="C-terminal effector domain of the bipartite response regulators"/>
    <property type="match status" value="1"/>
</dbReference>
<keyword evidence="6" id="KW-0804">Transcription</keyword>
<dbReference type="InterPro" id="IPR001867">
    <property type="entry name" value="OmpR/PhoB-type_DNA-bd"/>
</dbReference>
<keyword evidence="2 8" id="KW-0597">Phosphoprotein</keyword>
<sequence length="225" mass="26405">MKKLYYAEDDITIARSVQEYLYQQDYSTEIFPTIWQTKQALEKNVPDILLVDWNMPDGRGDELCRWVRRRWEKLPIIFLTVRGDARDVVSGFENGADDYVTKPFELEILASRIRALLRRAGQNPKEEEGILRCGQIRLDERKTAVFCGQEEIGLSRPEYGILLILMKNRGRTVTRRQLLEQVWDSEGNFVNDNTLTVTMKRLREKLHNPACLKTIRSFGYRMEDV</sequence>
<keyword evidence="4" id="KW-0805">Transcription regulation</keyword>
<name>A0A9D2L2R9_9FIRM</name>
<gene>
    <name evidence="12" type="ORF">H9717_16915</name>
</gene>
<evidence type="ECO:0000259" key="11">
    <source>
        <dbReference type="PROSITE" id="PS51755"/>
    </source>
</evidence>
<feature type="modified residue" description="4-aspartylphosphate" evidence="8">
    <location>
        <position position="52"/>
    </location>
</feature>
<dbReference type="PANTHER" id="PTHR48111">
    <property type="entry name" value="REGULATOR OF RPOS"/>
    <property type="match status" value="1"/>
</dbReference>
<dbReference type="SMART" id="SM00862">
    <property type="entry name" value="Trans_reg_C"/>
    <property type="match status" value="1"/>
</dbReference>
<evidence type="ECO:0000259" key="10">
    <source>
        <dbReference type="PROSITE" id="PS50110"/>
    </source>
</evidence>
<dbReference type="GO" id="GO:0006355">
    <property type="term" value="P:regulation of DNA-templated transcription"/>
    <property type="evidence" value="ECO:0007669"/>
    <property type="project" value="InterPro"/>
</dbReference>
<dbReference type="InterPro" id="IPR001789">
    <property type="entry name" value="Sig_transdc_resp-reg_receiver"/>
</dbReference>
<reference evidence="12" key="2">
    <citation type="submission" date="2021-04" db="EMBL/GenBank/DDBJ databases">
        <authorList>
            <person name="Gilroy R."/>
        </authorList>
    </citation>
    <scope>NUCLEOTIDE SEQUENCE</scope>
    <source>
        <strain evidence="12">CHK179-7159</strain>
    </source>
</reference>
<dbReference type="PROSITE" id="PS51755">
    <property type="entry name" value="OMPR_PHOB"/>
    <property type="match status" value="1"/>
</dbReference>
<dbReference type="Proteomes" id="UP000886858">
    <property type="component" value="Unassembled WGS sequence"/>
</dbReference>
<dbReference type="PANTHER" id="PTHR48111:SF1">
    <property type="entry name" value="TWO-COMPONENT RESPONSE REGULATOR ORR33"/>
    <property type="match status" value="1"/>
</dbReference>
<evidence type="ECO:0000313" key="12">
    <source>
        <dbReference type="EMBL" id="HJA94770.1"/>
    </source>
</evidence>